<dbReference type="GeneID" id="63865134"/>
<dbReference type="EMBL" id="KZ824626">
    <property type="protein sequence ID" value="RAK81296.1"/>
    <property type="molecule type" value="Genomic_DNA"/>
</dbReference>
<dbReference type="Proteomes" id="UP000249789">
    <property type="component" value="Unassembled WGS sequence"/>
</dbReference>
<feature type="domain" description="Nephrocystin 3-like N-terminal" evidence="2">
    <location>
        <begin position="277"/>
        <end position="433"/>
    </location>
</feature>
<sequence length="868" mass="96386">MPVSIAESTFVPVTSRQAQIRNGANPTTISKFIIPLLQWSRDQLPLSASALLLETSSSSVIQWIREERLRLLPAETTSYDKVLEWAQVLVQRLDAVEKVVGSFVADIYLATRLAYGYFAVVLELAAENATPLKHIFVVVLDISTPFQSILRATDLGVSEEIVEQLALALVDLVALISSLFAQLYKAILGLGDGSFVLNDIHNQYASQIDTFQNRCERVRVAISRHRLQGAAQGLVKGDDFDAIRFWLAPGDPVLARLDENVTSRSLNRVEMTFLWMSRHVWRWRMDQSTHIHLIGRSGSGKTVLTHVIREYLQGKSAAASPLTLSLSISTRIPAEGTMRSIARSLLHQLFTQSIGHTPLLVVLSESFEHSQRTADSNAYDNLLWDTLKRALTCLDLDNQVFLVVDGVDEALCEEMTLLRKLISIIPETANVKLITLGTQNRPTASGQTLSGQVLLEVTEHLVSADISTVVETSLVGGAIFPKLPSNDKETIITDLTAISEGSFLWAKLACRHIRDQESPDQLCEAMDLLRTTKPSVSDFIHLCLNRQDVSMETRRMLVMLAVAQRPLRVAELQTLASILVEQQKVPASETKEESSVLYRLHGLNHLISLSSNTLSLQHSLIKDAVLKLVSPGSPVHPNVDPAIDFLTRLFICLKCSIGESSEPVLTPLDQDTATSLQHSQDLLPYAWRYWPVHYQNLSAIPHDHTSRLAQRLTPYLPVSTACIRLQSTLWAGLPLPDCLRYHELTTDLYRTAMGPNHVATLQCTILLAGLYDRLQYVDQASRMFYDAAMSSRASLTARHPLTLQLAGKLLELTAGPEVTDCQSETMHWRGECLALSVECLELQHGETSDEAGAARRLLAEHQHQTLGE</sequence>
<dbReference type="PANTHER" id="PTHR10039">
    <property type="entry name" value="AMELOGENIN"/>
    <property type="match status" value="1"/>
</dbReference>
<proteinExistence type="predicted"/>
<organism evidence="3 4">
    <name type="scientific">Aspergillus fijiensis CBS 313.89</name>
    <dbReference type="NCBI Taxonomy" id="1448319"/>
    <lineage>
        <taxon>Eukaryota</taxon>
        <taxon>Fungi</taxon>
        <taxon>Dikarya</taxon>
        <taxon>Ascomycota</taxon>
        <taxon>Pezizomycotina</taxon>
        <taxon>Eurotiomycetes</taxon>
        <taxon>Eurotiomycetidae</taxon>
        <taxon>Eurotiales</taxon>
        <taxon>Aspergillaceae</taxon>
        <taxon>Aspergillus</taxon>
    </lineage>
</organism>
<evidence type="ECO:0000256" key="1">
    <source>
        <dbReference type="ARBA" id="ARBA00022737"/>
    </source>
</evidence>
<name>A0A8G1S0X1_9EURO</name>
<keyword evidence="1" id="KW-0677">Repeat</keyword>
<accession>A0A8G1S0X1</accession>
<dbReference type="InterPro" id="IPR027417">
    <property type="entry name" value="P-loop_NTPase"/>
</dbReference>
<dbReference type="RefSeq" id="XP_040805306.1">
    <property type="nucleotide sequence ID" value="XM_040947801.1"/>
</dbReference>
<dbReference type="PANTHER" id="PTHR10039:SF9">
    <property type="entry name" value="NACHT DOMAIN PROTEIN (AFU_ORTHOLOGUE AFUA_2G01760)"/>
    <property type="match status" value="1"/>
</dbReference>
<reference evidence="3 4" key="1">
    <citation type="submission" date="2018-02" db="EMBL/GenBank/DDBJ databases">
        <title>The genomes of Aspergillus section Nigri reveals drivers in fungal speciation.</title>
        <authorList>
            <consortium name="DOE Joint Genome Institute"/>
            <person name="Vesth T.C."/>
            <person name="Nybo J."/>
            <person name="Theobald S."/>
            <person name="Brandl J."/>
            <person name="Frisvad J.C."/>
            <person name="Nielsen K.F."/>
            <person name="Lyhne E.K."/>
            <person name="Kogle M.E."/>
            <person name="Kuo A."/>
            <person name="Riley R."/>
            <person name="Clum A."/>
            <person name="Nolan M."/>
            <person name="Lipzen A."/>
            <person name="Salamov A."/>
            <person name="Henrissat B."/>
            <person name="Wiebenga A."/>
            <person name="De vries R.P."/>
            <person name="Grigoriev I.V."/>
            <person name="Mortensen U.H."/>
            <person name="Andersen M.R."/>
            <person name="Baker S.E."/>
        </authorList>
    </citation>
    <scope>NUCLEOTIDE SEQUENCE [LARGE SCALE GENOMIC DNA]</scope>
    <source>
        <strain evidence="3 4">CBS 313.89</strain>
    </source>
</reference>
<dbReference type="InterPro" id="IPR011990">
    <property type="entry name" value="TPR-like_helical_dom_sf"/>
</dbReference>
<dbReference type="SUPFAM" id="SSF52540">
    <property type="entry name" value="P-loop containing nucleoside triphosphate hydrolases"/>
    <property type="match status" value="1"/>
</dbReference>
<dbReference type="Gene3D" id="3.40.50.300">
    <property type="entry name" value="P-loop containing nucleotide triphosphate hydrolases"/>
    <property type="match status" value="1"/>
</dbReference>
<gene>
    <name evidence="3" type="ORF">BO72DRAFT_483409</name>
</gene>
<dbReference type="OrthoDB" id="2546325at2759"/>
<dbReference type="Gene3D" id="1.25.40.10">
    <property type="entry name" value="Tetratricopeptide repeat domain"/>
    <property type="match status" value="1"/>
</dbReference>
<evidence type="ECO:0000313" key="4">
    <source>
        <dbReference type="Proteomes" id="UP000249789"/>
    </source>
</evidence>
<dbReference type="InterPro" id="IPR056884">
    <property type="entry name" value="NPHP3-like_N"/>
</dbReference>
<keyword evidence="4" id="KW-1185">Reference proteome</keyword>
<dbReference type="VEuPathDB" id="FungiDB:BO72DRAFT_483409"/>
<protein>
    <recommendedName>
        <fullName evidence="2">Nephrocystin 3-like N-terminal domain-containing protein</fullName>
    </recommendedName>
</protein>
<evidence type="ECO:0000313" key="3">
    <source>
        <dbReference type="EMBL" id="RAK81296.1"/>
    </source>
</evidence>
<dbReference type="AlphaFoldDB" id="A0A8G1S0X1"/>
<dbReference type="Pfam" id="PF24883">
    <property type="entry name" value="NPHP3_N"/>
    <property type="match status" value="1"/>
</dbReference>
<evidence type="ECO:0000259" key="2">
    <source>
        <dbReference type="Pfam" id="PF24883"/>
    </source>
</evidence>